<dbReference type="SUPFAM" id="SSF69065">
    <property type="entry name" value="RNase III domain-like"/>
    <property type="match status" value="1"/>
</dbReference>
<proteinExistence type="predicted"/>
<dbReference type="InterPro" id="IPR036389">
    <property type="entry name" value="RNase_III_sf"/>
</dbReference>
<dbReference type="RefSeq" id="XP_046114616.1">
    <property type="nucleotide sequence ID" value="XM_046259271.1"/>
</dbReference>
<accession>A0A9P8CL40</accession>
<dbReference type="GO" id="GO:0006396">
    <property type="term" value="P:RNA processing"/>
    <property type="evidence" value="ECO:0007669"/>
    <property type="project" value="InterPro"/>
</dbReference>
<dbReference type="CDD" id="cd00593">
    <property type="entry name" value="RIBOc"/>
    <property type="match status" value="1"/>
</dbReference>
<dbReference type="EMBL" id="MU251275">
    <property type="protein sequence ID" value="KAG9250692.1"/>
    <property type="molecule type" value="Genomic_DNA"/>
</dbReference>
<dbReference type="AlphaFoldDB" id="A0A9P8CL40"/>
<dbReference type="GO" id="GO:0004525">
    <property type="term" value="F:ribonuclease III activity"/>
    <property type="evidence" value="ECO:0007669"/>
    <property type="project" value="InterPro"/>
</dbReference>
<dbReference type="OrthoDB" id="67027at2759"/>
<organism evidence="2 3">
    <name type="scientific">Emericellopsis atlantica</name>
    <dbReference type="NCBI Taxonomy" id="2614577"/>
    <lineage>
        <taxon>Eukaryota</taxon>
        <taxon>Fungi</taxon>
        <taxon>Dikarya</taxon>
        <taxon>Ascomycota</taxon>
        <taxon>Pezizomycotina</taxon>
        <taxon>Sordariomycetes</taxon>
        <taxon>Hypocreomycetidae</taxon>
        <taxon>Hypocreales</taxon>
        <taxon>Bionectriaceae</taxon>
        <taxon>Emericellopsis</taxon>
    </lineage>
</organism>
<dbReference type="Pfam" id="PF14622">
    <property type="entry name" value="Ribonucleas_3_3"/>
    <property type="match status" value="1"/>
</dbReference>
<dbReference type="Gene3D" id="1.10.1520.10">
    <property type="entry name" value="Ribonuclease III domain"/>
    <property type="match status" value="1"/>
</dbReference>
<dbReference type="GeneID" id="70290174"/>
<feature type="domain" description="RNase III" evidence="1">
    <location>
        <begin position="9"/>
        <end position="135"/>
    </location>
</feature>
<dbReference type="PROSITE" id="PS50142">
    <property type="entry name" value="RNASE_3_2"/>
    <property type="match status" value="1"/>
</dbReference>
<evidence type="ECO:0000259" key="1">
    <source>
        <dbReference type="PROSITE" id="PS50142"/>
    </source>
</evidence>
<gene>
    <name evidence="2" type="ORF">F5Z01DRAFT_356714</name>
</gene>
<evidence type="ECO:0000313" key="3">
    <source>
        <dbReference type="Proteomes" id="UP000887229"/>
    </source>
</evidence>
<name>A0A9P8CL40_9HYPO</name>
<reference evidence="2" key="1">
    <citation type="journal article" date="2021" name="IMA Fungus">
        <title>Genomic characterization of three marine fungi, including Emericellopsis atlantica sp. nov. with signatures of a generalist lifestyle and marine biomass degradation.</title>
        <authorList>
            <person name="Hagestad O.C."/>
            <person name="Hou L."/>
            <person name="Andersen J.H."/>
            <person name="Hansen E.H."/>
            <person name="Altermark B."/>
            <person name="Li C."/>
            <person name="Kuhnert E."/>
            <person name="Cox R.J."/>
            <person name="Crous P.W."/>
            <person name="Spatafora J.W."/>
            <person name="Lail K."/>
            <person name="Amirebrahimi M."/>
            <person name="Lipzen A."/>
            <person name="Pangilinan J."/>
            <person name="Andreopoulos W."/>
            <person name="Hayes R.D."/>
            <person name="Ng V."/>
            <person name="Grigoriev I.V."/>
            <person name="Jackson S.A."/>
            <person name="Sutton T.D.S."/>
            <person name="Dobson A.D.W."/>
            <person name="Rama T."/>
        </authorList>
    </citation>
    <scope>NUCLEOTIDE SEQUENCE</scope>
    <source>
        <strain evidence="2">TS7</strain>
    </source>
</reference>
<sequence length="157" mass="16771">MDYGDNSKIDGAAKILAYEFQDPSWLWEALQAAGSSVSWVNKRKIEEGNKRLAGLGDRIISMSITDNAVEDNLSIGENNALLQARASNSYLASTCDNIGLTCCINGNPSQQGAVSARTKATTVEATIGAVYKDGGLSSAEAVMRHLGMPVRMENLDQ</sequence>
<comment type="caution">
    <text evidence="2">The sequence shown here is derived from an EMBL/GenBank/DDBJ whole genome shotgun (WGS) entry which is preliminary data.</text>
</comment>
<dbReference type="InterPro" id="IPR000999">
    <property type="entry name" value="RNase_III_dom"/>
</dbReference>
<dbReference type="Proteomes" id="UP000887229">
    <property type="component" value="Unassembled WGS sequence"/>
</dbReference>
<keyword evidence="3" id="KW-1185">Reference proteome</keyword>
<protein>
    <submittedName>
        <fullName evidence="2">Ribonuclease III domain-containing protein</fullName>
    </submittedName>
</protein>
<evidence type="ECO:0000313" key="2">
    <source>
        <dbReference type="EMBL" id="KAG9250692.1"/>
    </source>
</evidence>